<dbReference type="Gene3D" id="3.40.630.30">
    <property type="match status" value="1"/>
</dbReference>
<dbReference type="PANTHER" id="PTHR43877:SF5">
    <property type="entry name" value="BLL8307 PROTEIN"/>
    <property type="match status" value="1"/>
</dbReference>
<evidence type="ECO:0000313" key="5">
    <source>
        <dbReference type="Proteomes" id="UP000484255"/>
    </source>
</evidence>
<dbReference type="RefSeq" id="WP_163456295.1">
    <property type="nucleotide sequence ID" value="NZ_JAAGOH010000003.1"/>
</dbReference>
<evidence type="ECO:0000256" key="1">
    <source>
        <dbReference type="ARBA" id="ARBA00022679"/>
    </source>
</evidence>
<sequence>MPSPASPLRIVLDDLTHPALHALLQEHLDHMYSLSPPESVHALDLDKLRAPDVSFWSVWAGDELVGCGALKALDATSGELKSMRTPQGQRRRGAGRAVLRHMIDEARRRGYTRLYLETGPASTFGAAHALYLSEGFEACGPFADYRPDPFSVFMTRAL</sequence>
<feature type="domain" description="N-acetyltransferase" evidence="3">
    <location>
        <begin position="10"/>
        <end position="158"/>
    </location>
</feature>
<evidence type="ECO:0000256" key="2">
    <source>
        <dbReference type="ARBA" id="ARBA00023315"/>
    </source>
</evidence>
<dbReference type="EMBL" id="JAAGOH010000003">
    <property type="protein sequence ID" value="NDY90447.1"/>
    <property type="molecule type" value="Genomic_DNA"/>
</dbReference>
<dbReference type="GO" id="GO:0016747">
    <property type="term" value="F:acyltransferase activity, transferring groups other than amino-acyl groups"/>
    <property type="evidence" value="ECO:0007669"/>
    <property type="project" value="InterPro"/>
</dbReference>
<dbReference type="Pfam" id="PF00583">
    <property type="entry name" value="Acetyltransf_1"/>
    <property type="match status" value="1"/>
</dbReference>
<dbReference type="InterPro" id="IPR016181">
    <property type="entry name" value="Acyl_CoA_acyltransferase"/>
</dbReference>
<reference evidence="4 5" key="1">
    <citation type="submission" date="2020-02" db="EMBL/GenBank/DDBJ databases">
        <title>Ideonella bacterium strain TBM-1.</title>
        <authorList>
            <person name="Chen W.-M."/>
        </authorList>
    </citation>
    <scope>NUCLEOTIDE SEQUENCE [LARGE SCALE GENOMIC DNA]</scope>
    <source>
        <strain evidence="4 5">TBM-1</strain>
    </source>
</reference>
<dbReference type="SUPFAM" id="SSF55729">
    <property type="entry name" value="Acyl-CoA N-acyltransferases (Nat)"/>
    <property type="match status" value="1"/>
</dbReference>
<dbReference type="InterPro" id="IPR000182">
    <property type="entry name" value="GNAT_dom"/>
</dbReference>
<evidence type="ECO:0000313" key="4">
    <source>
        <dbReference type="EMBL" id="NDY90447.1"/>
    </source>
</evidence>
<keyword evidence="5" id="KW-1185">Reference proteome</keyword>
<keyword evidence="1 4" id="KW-0808">Transferase</keyword>
<protein>
    <submittedName>
        <fullName evidence="4">GNAT family N-acetyltransferase</fullName>
    </submittedName>
</protein>
<comment type="caution">
    <text evidence="4">The sequence shown here is derived from an EMBL/GenBank/DDBJ whole genome shotgun (WGS) entry which is preliminary data.</text>
</comment>
<dbReference type="InterPro" id="IPR050832">
    <property type="entry name" value="Bact_Acetyltransf"/>
</dbReference>
<evidence type="ECO:0000259" key="3">
    <source>
        <dbReference type="PROSITE" id="PS51186"/>
    </source>
</evidence>
<organism evidence="4 5">
    <name type="scientific">Ideonella livida</name>
    <dbReference type="NCBI Taxonomy" id="2707176"/>
    <lineage>
        <taxon>Bacteria</taxon>
        <taxon>Pseudomonadati</taxon>
        <taxon>Pseudomonadota</taxon>
        <taxon>Betaproteobacteria</taxon>
        <taxon>Burkholderiales</taxon>
        <taxon>Sphaerotilaceae</taxon>
        <taxon>Ideonella</taxon>
    </lineage>
</organism>
<dbReference type="PROSITE" id="PS51186">
    <property type="entry name" value="GNAT"/>
    <property type="match status" value="1"/>
</dbReference>
<dbReference type="Proteomes" id="UP000484255">
    <property type="component" value="Unassembled WGS sequence"/>
</dbReference>
<keyword evidence="2" id="KW-0012">Acyltransferase</keyword>
<proteinExistence type="predicted"/>
<dbReference type="PANTHER" id="PTHR43877">
    <property type="entry name" value="AMINOALKYLPHOSPHONATE N-ACETYLTRANSFERASE-RELATED-RELATED"/>
    <property type="match status" value="1"/>
</dbReference>
<dbReference type="CDD" id="cd04301">
    <property type="entry name" value="NAT_SF"/>
    <property type="match status" value="1"/>
</dbReference>
<dbReference type="AlphaFoldDB" id="A0A7C9TJT1"/>
<gene>
    <name evidence="4" type="ORF">G3A44_04455</name>
</gene>
<accession>A0A7C9TJT1</accession>
<name>A0A7C9TJT1_9BURK</name>